<dbReference type="SUPFAM" id="SSF82866">
    <property type="entry name" value="Multidrug efflux transporter AcrB transmembrane domain"/>
    <property type="match status" value="2"/>
</dbReference>
<evidence type="ECO:0000256" key="6">
    <source>
        <dbReference type="SAM" id="Phobius"/>
    </source>
</evidence>
<keyword evidence="2" id="KW-1003">Cell membrane</keyword>
<dbReference type="PANTHER" id="PTHR33406:SF13">
    <property type="entry name" value="MEMBRANE PROTEIN YDFJ"/>
    <property type="match status" value="1"/>
</dbReference>
<reference evidence="8 9" key="1">
    <citation type="submission" date="2024-10" db="EMBL/GenBank/DDBJ databases">
        <authorList>
            <person name="Yibar A."/>
            <person name="Saticioglu I.B."/>
            <person name="Duman M."/>
            <person name="Ajmi N."/>
            <person name="Gurler F."/>
            <person name="Ay H."/>
            <person name="Onuk E."/>
            <person name="Guler S."/>
            <person name="Romalde J.L."/>
        </authorList>
    </citation>
    <scope>NUCLEOTIDE SEQUENCE [LARGE SCALE GENOMIC DNA]</scope>
    <source>
        <strain evidence="8 9">14-MA-B</strain>
    </source>
</reference>
<gene>
    <name evidence="8" type="ORF">ACGRQ9_13755</name>
</gene>
<feature type="transmembrane region" description="Helical" evidence="6">
    <location>
        <begin position="318"/>
        <end position="339"/>
    </location>
</feature>
<evidence type="ECO:0000259" key="7">
    <source>
        <dbReference type="Pfam" id="PF03176"/>
    </source>
</evidence>
<keyword evidence="3 6" id="KW-0812">Transmembrane</keyword>
<name>A0ABW7IZB8_9VIBR</name>
<dbReference type="PANTHER" id="PTHR33406">
    <property type="entry name" value="MEMBRANE PROTEIN MJ1562-RELATED"/>
    <property type="match status" value="1"/>
</dbReference>
<feature type="transmembrane region" description="Helical" evidence="6">
    <location>
        <begin position="738"/>
        <end position="758"/>
    </location>
</feature>
<keyword evidence="5 6" id="KW-0472">Membrane</keyword>
<evidence type="ECO:0000256" key="4">
    <source>
        <dbReference type="ARBA" id="ARBA00022989"/>
    </source>
</evidence>
<organism evidence="8 9">
    <name type="scientific">Vibrio rumoiensis</name>
    <dbReference type="NCBI Taxonomy" id="76258"/>
    <lineage>
        <taxon>Bacteria</taxon>
        <taxon>Pseudomonadati</taxon>
        <taxon>Pseudomonadota</taxon>
        <taxon>Gammaproteobacteria</taxon>
        <taxon>Vibrionales</taxon>
        <taxon>Vibrionaceae</taxon>
        <taxon>Vibrio</taxon>
    </lineage>
</organism>
<feature type="transmembrane region" description="Helical" evidence="6">
    <location>
        <begin position="29"/>
        <end position="48"/>
    </location>
</feature>
<dbReference type="Pfam" id="PF03176">
    <property type="entry name" value="MMPL"/>
    <property type="match status" value="2"/>
</dbReference>
<feature type="transmembrane region" description="Helical" evidence="6">
    <location>
        <begin position="711"/>
        <end position="731"/>
    </location>
</feature>
<feature type="transmembrane region" description="Helical" evidence="6">
    <location>
        <begin position="764"/>
        <end position="785"/>
    </location>
</feature>
<feature type="transmembrane region" description="Helical" evidence="6">
    <location>
        <begin position="345"/>
        <end position="366"/>
    </location>
</feature>
<dbReference type="RefSeq" id="WP_394608780.1">
    <property type="nucleotide sequence ID" value="NZ_JBIHSN010000003.1"/>
</dbReference>
<feature type="transmembrane region" description="Helical" evidence="6">
    <location>
        <begin position="829"/>
        <end position="855"/>
    </location>
</feature>
<evidence type="ECO:0000256" key="5">
    <source>
        <dbReference type="ARBA" id="ARBA00023136"/>
    </source>
</evidence>
<evidence type="ECO:0000256" key="1">
    <source>
        <dbReference type="ARBA" id="ARBA00004651"/>
    </source>
</evidence>
<feature type="transmembrane region" description="Helical" evidence="6">
    <location>
        <begin position="420"/>
        <end position="444"/>
    </location>
</feature>
<feature type="domain" description="Membrane transport protein MMPL" evidence="7">
    <location>
        <begin position="147"/>
        <end position="447"/>
    </location>
</feature>
<accession>A0ABW7IZB8</accession>
<protein>
    <submittedName>
        <fullName evidence="8">MMPL family transporter</fullName>
    </submittedName>
</protein>
<keyword evidence="4 6" id="KW-1133">Transmembrane helix</keyword>
<evidence type="ECO:0000256" key="3">
    <source>
        <dbReference type="ARBA" id="ARBA00022692"/>
    </source>
</evidence>
<feature type="transmembrane region" description="Helical" evidence="6">
    <location>
        <begin position="386"/>
        <end position="408"/>
    </location>
</feature>
<keyword evidence="9" id="KW-1185">Reference proteome</keyword>
<evidence type="ECO:0000313" key="8">
    <source>
        <dbReference type="EMBL" id="MFH0266508.1"/>
    </source>
</evidence>
<proteinExistence type="predicted"/>
<feature type="domain" description="Membrane transport protein MMPL" evidence="7">
    <location>
        <begin position="686"/>
        <end position="854"/>
    </location>
</feature>
<feature type="transmembrane region" description="Helical" evidence="6">
    <location>
        <begin position="471"/>
        <end position="490"/>
    </location>
</feature>
<dbReference type="Proteomes" id="UP001607151">
    <property type="component" value="Unassembled WGS sequence"/>
</dbReference>
<evidence type="ECO:0000313" key="9">
    <source>
        <dbReference type="Proteomes" id="UP001607151"/>
    </source>
</evidence>
<evidence type="ECO:0000256" key="2">
    <source>
        <dbReference type="ARBA" id="ARBA00022475"/>
    </source>
</evidence>
<feature type="transmembrane region" description="Helical" evidence="6">
    <location>
        <begin position="805"/>
        <end position="823"/>
    </location>
</feature>
<dbReference type="EMBL" id="JBIHSN010000003">
    <property type="protein sequence ID" value="MFH0266508.1"/>
    <property type="molecule type" value="Genomic_DNA"/>
</dbReference>
<dbReference type="InterPro" id="IPR050545">
    <property type="entry name" value="Mycobact_MmpL"/>
</dbReference>
<sequence length="861" mass="95025">MPLSHHSKSGAQDPAQSAIKESRFTLKSWPYFLGLVLICITTYISVLYSQKHFSVDSDLNHLVKQDAPWRDNLDKTTQAFGDSESSLVVVISGADRQQVQQVTESLTNDFSKQPSFKDVFAPSTLPWLKQQALWFLSEQEFKGFTQNLASLMPRLQRASMSQSRTDPTLPAKQLLAQLNQAIETKDDNAARLLIQALNQVAESEQATSHQQNTTNQGVNWFSLLFPETQQTTYQIISINAEPDRSQKEPNRFIMETAQNIISQYSDVPGVQIRLTGQTALDFDEIKDANHSVKLAGTMSLIGLIMVLGFGIRSLRIIAASYVAVIVGLVWTLALGLWLVGSYNTISIVFLVMFIGLGVDFSIHFCLRIREEQGLHANNQATLLASIRGTLTPLSLCALTSAIGFLGFYPTAYTGLAELGIISAAGMLMGLVATFSVIPVFFFLFGYPRNKHQSIEQEHSDEGYWLVEHHKLVIGIACTLLMITGIGASQMKFDFSTLVLKSPKSESVNTLEEIQQQGLTSSYQMMMLAKSPAQAQQWQQQLATLPEVSNALSINSFLPQDRNSKLVTLSRTINQPESPEYKGITANLLAEKLEHSPYKDALSSTTITWLKTTHEPAIYQAISAQALQPLAQMKQNFAQMMQAPPATIDDIPMQLAQRYYNKDDALVVAYPSGDMRDVKQLDEFIHAVQAIAPNATGRPVAEQQVGKIITQAFIQATCYSLALIALVLLFALKHKRDVVLSFIPLLLTTLSTMAVAHWSGFSLNMANIIVIPLIFGLGVDNGIHIVERFREVGSVKAFYQSSTPKAAVLSSLTTIVTFGSLLLADHRGMFSIGFLLTIAIGFLLIYSLTVLPALLFSTKKVV</sequence>
<dbReference type="InterPro" id="IPR004869">
    <property type="entry name" value="MMPL_dom"/>
</dbReference>
<comment type="caution">
    <text evidence="8">The sequence shown here is derived from an EMBL/GenBank/DDBJ whole genome shotgun (WGS) entry which is preliminary data.</text>
</comment>
<dbReference type="Gene3D" id="1.20.1640.10">
    <property type="entry name" value="Multidrug efflux transporter AcrB transmembrane domain"/>
    <property type="match status" value="2"/>
</dbReference>
<comment type="subcellular location">
    <subcellularLocation>
        <location evidence="1">Cell membrane</location>
        <topology evidence="1">Multi-pass membrane protein</topology>
    </subcellularLocation>
</comment>
<feature type="transmembrane region" description="Helical" evidence="6">
    <location>
        <begin position="294"/>
        <end position="311"/>
    </location>
</feature>